<evidence type="ECO:0000313" key="4">
    <source>
        <dbReference type="Proteomes" id="UP000095767"/>
    </source>
</evidence>
<dbReference type="PANTHER" id="PTHR11461">
    <property type="entry name" value="SERINE PROTEASE INHIBITOR, SERPIN"/>
    <property type="match status" value="1"/>
</dbReference>
<dbReference type="AlphaFoldDB" id="A0A1E5UMK3"/>
<dbReference type="OrthoDB" id="1063785at2759"/>
<dbReference type="InterPro" id="IPR042178">
    <property type="entry name" value="Serpin_sf_1"/>
</dbReference>
<proteinExistence type="inferred from homology"/>
<evidence type="ECO:0000313" key="3">
    <source>
        <dbReference type="EMBL" id="OEL14086.1"/>
    </source>
</evidence>
<dbReference type="GO" id="GO:0004867">
    <property type="term" value="F:serine-type endopeptidase inhibitor activity"/>
    <property type="evidence" value="ECO:0007669"/>
    <property type="project" value="InterPro"/>
</dbReference>
<evidence type="ECO:0000259" key="2">
    <source>
        <dbReference type="Pfam" id="PF00079"/>
    </source>
</evidence>
<comment type="caution">
    <text evidence="3">The sequence shown here is derived from an EMBL/GenBank/DDBJ whole genome shotgun (WGS) entry which is preliminary data.</text>
</comment>
<dbReference type="InterPro" id="IPR000215">
    <property type="entry name" value="Serpin_fam"/>
</dbReference>
<sequence>MTEMVKDEATEVRIYVDNVIHKAVIEMNEEGTVAAAAVESDDTMGFSLYNDYVPPKPVDFVANHPFGFFIIEET</sequence>
<reference evidence="3 4" key="1">
    <citation type="submission" date="2016-09" db="EMBL/GenBank/DDBJ databases">
        <title>The draft genome of Dichanthelium oligosanthes: A C3 panicoid grass species.</title>
        <authorList>
            <person name="Studer A.J."/>
            <person name="Schnable J.C."/>
            <person name="Brutnell T.P."/>
        </authorList>
    </citation>
    <scope>NUCLEOTIDE SEQUENCE [LARGE SCALE GENOMIC DNA]</scope>
    <source>
        <strain evidence="4">cv. Kellogg 1175</strain>
        <tissue evidence="3">Leaf</tissue>
    </source>
</reference>
<dbReference type="InterPro" id="IPR036186">
    <property type="entry name" value="Serpin_sf"/>
</dbReference>
<evidence type="ECO:0000256" key="1">
    <source>
        <dbReference type="ARBA" id="ARBA00009500"/>
    </source>
</evidence>
<dbReference type="Proteomes" id="UP000095767">
    <property type="component" value="Unassembled WGS sequence"/>
</dbReference>
<name>A0A1E5UMK3_9POAL</name>
<organism evidence="3 4">
    <name type="scientific">Dichanthelium oligosanthes</name>
    <dbReference type="NCBI Taxonomy" id="888268"/>
    <lineage>
        <taxon>Eukaryota</taxon>
        <taxon>Viridiplantae</taxon>
        <taxon>Streptophyta</taxon>
        <taxon>Embryophyta</taxon>
        <taxon>Tracheophyta</taxon>
        <taxon>Spermatophyta</taxon>
        <taxon>Magnoliopsida</taxon>
        <taxon>Liliopsida</taxon>
        <taxon>Poales</taxon>
        <taxon>Poaceae</taxon>
        <taxon>PACMAD clade</taxon>
        <taxon>Panicoideae</taxon>
        <taxon>Panicodae</taxon>
        <taxon>Paniceae</taxon>
        <taxon>Dichantheliinae</taxon>
        <taxon>Dichanthelium</taxon>
    </lineage>
</organism>
<gene>
    <name evidence="3" type="ORF">BAE44_0024894</name>
</gene>
<dbReference type="Pfam" id="PF00079">
    <property type="entry name" value="Serpin"/>
    <property type="match status" value="1"/>
</dbReference>
<dbReference type="PANTHER" id="PTHR11461:SF385">
    <property type="entry name" value="SERPIN DOMAIN-CONTAINING PROTEIN"/>
    <property type="match status" value="1"/>
</dbReference>
<protein>
    <recommendedName>
        <fullName evidence="2">Serpin domain-containing protein</fullName>
    </recommendedName>
</protein>
<dbReference type="GO" id="GO:0005615">
    <property type="term" value="C:extracellular space"/>
    <property type="evidence" value="ECO:0007669"/>
    <property type="project" value="InterPro"/>
</dbReference>
<dbReference type="STRING" id="888268.A0A1E5UMK3"/>
<dbReference type="EMBL" id="LWDX02071253">
    <property type="protein sequence ID" value="OEL14086.1"/>
    <property type="molecule type" value="Genomic_DNA"/>
</dbReference>
<keyword evidence="4" id="KW-1185">Reference proteome</keyword>
<dbReference type="InterPro" id="IPR023796">
    <property type="entry name" value="Serpin_dom"/>
</dbReference>
<accession>A0A1E5UMK3</accession>
<comment type="similarity">
    <text evidence="1">Belongs to the serpin family.</text>
</comment>
<dbReference type="SUPFAM" id="SSF56574">
    <property type="entry name" value="Serpins"/>
    <property type="match status" value="1"/>
</dbReference>
<feature type="domain" description="Serpin" evidence="2">
    <location>
        <begin position="11"/>
        <end position="73"/>
    </location>
</feature>
<dbReference type="Gene3D" id="3.30.497.10">
    <property type="entry name" value="Antithrombin, subunit I, domain 2"/>
    <property type="match status" value="1"/>
</dbReference>